<evidence type="ECO:0000313" key="14">
    <source>
        <dbReference type="Proteomes" id="UP000479190"/>
    </source>
</evidence>
<keyword evidence="14" id="KW-1185">Reference proteome</keyword>
<evidence type="ECO:0000256" key="10">
    <source>
        <dbReference type="SAM" id="MobiDB-lite"/>
    </source>
</evidence>
<evidence type="ECO:0000256" key="7">
    <source>
        <dbReference type="ARBA" id="ARBA00023157"/>
    </source>
</evidence>
<feature type="domain" description="Peptidase S1" evidence="11">
    <location>
        <begin position="106"/>
        <end position="408"/>
    </location>
</feature>
<dbReference type="Pfam" id="PF14748">
    <property type="entry name" value="P5CR_dimer"/>
    <property type="match status" value="1"/>
</dbReference>
<feature type="domain" description="SRCR" evidence="12">
    <location>
        <begin position="17"/>
        <end position="51"/>
    </location>
</feature>
<dbReference type="HAMAP" id="MF_01925">
    <property type="entry name" value="P5C_reductase"/>
    <property type="match status" value="1"/>
</dbReference>
<evidence type="ECO:0000256" key="8">
    <source>
        <dbReference type="PROSITE-ProRule" id="PRU00196"/>
    </source>
</evidence>
<evidence type="ECO:0000259" key="11">
    <source>
        <dbReference type="PROSITE" id="PS50240"/>
    </source>
</evidence>
<dbReference type="PROSITE" id="PS00134">
    <property type="entry name" value="TRYPSIN_HIS"/>
    <property type="match status" value="1"/>
</dbReference>
<dbReference type="EC" id="1.5.1.2" evidence="3 9"/>
<dbReference type="InterPro" id="IPR053790">
    <property type="entry name" value="P5CR-like_CS"/>
</dbReference>
<dbReference type="InterPro" id="IPR036772">
    <property type="entry name" value="SRCR-like_dom_sf"/>
</dbReference>
<dbReference type="Gene3D" id="2.40.10.10">
    <property type="entry name" value="Trypsin-like serine proteases"/>
    <property type="match status" value="1"/>
</dbReference>
<accession>A0A6H5IVE9</accession>
<dbReference type="PANTHER" id="PTHR11645">
    <property type="entry name" value="PYRROLINE-5-CARBOXYLATE REDUCTASE"/>
    <property type="match status" value="1"/>
</dbReference>
<comment type="similarity">
    <text evidence="2 9">Belongs to the pyrroline-5-carboxylate reductase family.</text>
</comment>
<keyword evidence="7 8" id="KW-1015">Disulfide bond</keyword>
<evidence type="ECO:0000256" key="2">
    <source>
        <dbReference type="ARBA" id="ARBA00005525"/>
    </source>
</evidence>
<reference evidence="13 14" key="1">
    <citation type="submission" date="2020-02" db="EMBL/GenBank/DDBJ databases">
        <authorList>
            <person name="Ferguson B K."/>
        </authorList>
    </citation>
    <scope>NUCLEOTIDE SEQUENCE [LARGE SCALE GENOMIC DNA]</scope>
</reference>
<evidence type="ECO:0000259" key="12">
    <source>
        <dbReference type="PROSITE" id="PS50287"/>
    </source>
</evidence>
<dbReference type="PROSITE" id="PS50240">
    <property type="entry name" value="TRYPSIN_DOM"/>
    <property type="match status" value="1"/>
</dbReference>
<keyword evidence="6 9" id="KW-0560">Oxidoreductase</keyword>
<feature type="region of interest" description="Disordered" evidence="10">
    <location>
        <begin position="340"/>
        <end position="362"/>
    </location>
</feature>
<dbReference type="InterPro" id="IPR018114">
    <property type="entry name" value="TRYPSIN_HIS"/>
</dbReference>
<dbReference type="PROSITE" id="PS00521">
    <property type="entry name" value="P5CR"/>
    <property type="match status" value="1"/>
</dbReference>
<dbReference type="Gene3D" id="3.40.50.720">
    <property type="entry name" value="NAD(P)-binding Rossmann-like Domain"/>
    <property type="match status" value="1"/>
</dbReference>
<evidence type="ECO:0000256" key="5">
    <source>
        <dbReference type="ARBA" id="ARBA00022857"/>
    </source>
</evidence>
<dbReference type="SUPFAM" id="SSF48179">
    <property type="entry name" value="6-phosphogluconate dehydrogenase C-terminal domain-like"/>
    <property type="match status" value="1"/>
</dbReference>
<dbReference type="Proteomes" id="UP000479190">
    <property type="component" value="Unassembled WGS sequence"/>
</dbReference>
<comment type="pathway">
    <text evidence="1 9">Amino-acid biosynthesis; L-proline biosynthesis; L-proline from L-glutamate 5-semialdehyde: step 1/1.</text>
</comment>
<dbReference type="SUPFAM" id="SSF56487">
    <property type="entry name" value="SRCR-like"/>
    <property type="match status" value="1"/>
</dbReference>
<dbReference type="Gene3D" id="1.10.3730.10">
    <property type="entry name" value="ProC C-terminal domain-like"/>
    <property type="match status" value="1"/>
</dbReference>
<dbReference type="EMBL" id="CADCXV010000983">
    <property type="protein sequence ID" value="CAB0039889.1"/>
    <property type="molecule type" value="Genomic_DNA"/>
</dbReference>
<dbReference type="NCBIfam" id="TIGR00112">
    <property type="entry name" value="proC"/>
    <property type="match status" value="1"/>
</dbReference>
<dbReference type="InterPro" id="IPR009003">
    <property type="entry name" value="Peptidase_S1_PA"/>
</dbReference>
<comment type="caution">
    <text evidence="8">Lacks conserved residue(s) required for the propagation of feature annotation.</text>
</comment>
<proteinExistence type="inferred from homology"/>
<dbReference type="InterPro" id="IPR036291">
    <property type="entry name" value="NAD(P)-bd_dom_sf"/>
</dbReference>
<comment type="catalytic activity">
    <reaction evidence="9">
        <text>L-proline + NADP(+) = (S)-1-pyrroline-5-carboxylate + NADPH + 2 H(+)</text>
        <dbReference type="Rhea" id="RHEA:14109"/>
        <dbReference type="ChEBI" id="CHEBI:15378"/>
        <dbReference type="ChEBI" id="CHEBI:17388"/>
        <dbReference type="ChEBI" id="CHEBI:57783"/>
        <dbReference type="ChEBI" id="CHEBI:58349"/>
        <dbReference type="ChEBI" id="CHEBI:60039"/>
        <dbReference type="EC" id="1.5.1.2"/>
    </reaction>
</comment>
<protein>
    <recommendedName>
        <fullName evidence="3 9">Pyrroline-5-carboxylate reductase</fullName>
        <ecNumber evidence="3 9">1.5.1.2</ecNumber>
    </recommendedName>
</protein>
<dbReference type="CDD" id="cd00190">
    <property type="entry name" value="Tryp_SPc"/>
    <property type="match status" value="1"/>
</dbReference>
<dbReference type="InterPro" id="IPR001254">
    <property type="entry name" value="Trypsin_dom"/>
</dbReference>
<dbReference type="GO" id="GO:0004735">
    <property type="term" value="F:pyrroline-5-carboxylate reductase activity"/>
    <property type="evidence" value="ECO:0007669"/>
    <property type="project" value="UniProtKB-EC"/>
</dbReference>
<dbReference type="GO" id="GO:0055129">
    <property type="term" value="P:L-proline biosynthetic process"/>
    <property type="evidence" value="ECO:0007669"/>
    <property type="project" value="UniProtKB-UniPathway"/>
</dbReference>
<evidence type="ECO:0000313" key="13">
    <source>
        <dbReference type="EMBL" id="CAB0039889.1"/>
    </source>
</evidence>
<dbReference type="PROSITE" id="PS50287">
    <property type="entry name" value="SRCR_2"/>
    <property type="match status" value="1"/>
</dbReference>
<dbReference type="InterPro" id="IPR000304">
    <property type="entry name" value="Pyrroline-COOH_reductase"/>
</dbReference>
<evidence type="ECO:0000256" key="9">
    <source>
        <dbReference type="RuleBase" id="RU003903"/>
    </source>
</evidence>
<dbReference type="PANTHER" id="PTHR11645:SF62">
    <property type="entry name" value="PYRROLINE-5-CARBOXYLATE REDUCTASE"/>
    <property type="match status" value="1"/>
</dbReference>
<dbReference type="SUPFAM" id="SSF50494">
    <property type="entry name" value="Trypsin-like serine proteases"/>
    <property type="match status" value="1"/>
</dbReference>
<evidence type="ECO:0000256" key="3">
    <source>
        <dbReference type="ARBA" id="ARBA00012855"/>
    </source>
</evidence>
<evidence type="ECO:0000256" key="4">
    <source>
        <dbReference type="ARBA" id="ARBA00022650"/>
    </source>
</evidence>
<dbReference type="SMART" id="SM00020">
    <property type="entry name" value="Tryp_SPc"/>
    <property type="match status" value="1"/>
</dbReference>
<evidence type="ECO:0000256" key="1">
    <source>
        <dbReference type="ARBA" id="ARBA00005205"/>
    </source>
</evidence>
<dbReference type="Gene3D" id="3.10.250.10">
    <property type="entry name" value="SRCR-like domain"/>
    <property type="match status" value="1"/>
</dbReference>
<gene>
    <name evidence="13" type="ORF">TBRA_LOCUS11627</name>
</gene>
<dbReference type="SUPFAM" id="SSF51735">
    <property type="entry name" value="NAD(P)-binding Rossmann-fold domains"/>
    <property type="match status" value="1"/>
</dbReference>
<organism evidence="13 14">
    <name type="scientific">Trichogramma brassicae</name>
    <dbReference type="NCBI Taxonomy" id="86971"/>
    <lineage>
        <taxon>Eukaryota</taxon>
        <taxon>Metazoa</taxon>
        <taxon>Ecdysozoa</taxon>
        <taxon>Arthropoda</taxon>
        <taxon>Hexapoda</taxon>
        <taxon>Insecta</taxon>
        <taxon>Pterygota</taxon>
        <taxon>Neoptera</taxon>
        <taxon>Endopterygota</taxon>
        <taxon>Hymenoptera</taxon>
        <taxon>Apocrita</taxon>
        <taxon>Proctotrupomorpha</taxon>
        <taxon>Chalcidoidea</taxon>
        <taxon>Trichogrammatidae</taxon>
        <taxon>Trichogramma</taxon>
    </lineage>
</organism>
<dbReference type="GO" id="GO:0016020">
    <property type="term" value="C:membrane"/>
    <property type="evidence" value="ECO:0007669"/>
    <property type="project" value="InterPro"/>
</dbReference>
<evidence type="ECO:0000256" key="6">
    <source>
        <dbReference type="ARBA" id="ARBA00023002"/>
    </source>
</evidence>
<dbReference type="AlphaFoldDB" id="A0A6H5IVE9"/>
<dbReference type="Pfam" id="PF00530">
    <property type="entry name" value="SRCR"/>
    <property type="match status" value="1"/>
</dbReference>
<feature type="disulfide bond" evidence="8">
    <location>
        <begin position="20"/>
        <end position="30"/>
    </location>
</feature>
<dbReference type="FunFam" id="1.10.3730.10:FF:000001">
    <property type="entry name" value="Pyrroline-5-carboxylate reductase"/>
    <property type="match status" value="1"/>
</dbReference>
<dbReference type="InterPro" id="IPR008927">
    <property type="entry name" value="6-PGluconate_DH-like_C_sf"/>
</dbReference>
<dbReference type="InterPro" id="IPR001190">
    <property type="entry name" value="SRCR"/>
</dbReference>
<dbReference type="Pfam" id="PF00089">
    <property type="entry name" value="Trypsin"/>
    <property type="match status" value="2"/>
</dbReference>
<keyword evidence="9" id="KW-0028">Amino-acid biosynthesis</keyword>
<dbReference type="InterPro" id="IPR043504">
    <property type="entry name" value="Peptidase_S1_PA_chymotrypsin"/>
</dbReference>
<keyword evidence="4 9" id="KW-0641">Proline biosynthesis</keyword>
<dbReference type="UniPathway" id="UPA00098">
    <property type="reaction ID" value="UER00361"/>
</dbReference>
<feature type="compositionally biased region" description="Basic residues" evidence="10">
    <location>
        <begin position="343"/>
        <end position="362"/>
    </location>
</feature>
<dbReference type="GO" id="GO:0006508">
    <property type="term" value="P:proteolysis"/>
    <property type="evidence" value="ECO:0007669"/>
    <property type="project" value="InterPro"/>
</dbReference>
<dbReference type="InterPro" id="IPR029036">
    <property type="entry name" value="P5CR_dimer"/>
</dbReference>
<name>A0A6H5IVE9_9HYME</name>
<dbReference type="OrthoDB" id="10263291at2759"/>
<sequence>MCVYNISTLNSYLRALQVNCIGNETQLYRCEHDHWGRHNCAHNEDAGVVCSAGTLPADYEWVNVRGKRPTARQRPLHFNIDDVLPSDCGKRAEDFKDEDDLVSSRVVRSSIAPPGSYPWQASIRVRGHSKTTHWCGAVVLSPLHVLTAAHCLEGYNKGTYVVRAGDYNTDVSYRYQTPRSTFFFFFQFYPTHFGNLTSKMPQIDEGTEVEANIEDYYVHEEFRKGHRYNNDIALVLLKGRGLALGRHVMPICLPHENIEYPTNLNCTISGFGSIEAGSSSESFFSALSLFFFADASGIDTSKINNNLISYVLARTLIFRSALETDAIRLGATDRRAHLQGPGRVRRRHNRRHDMRRPPRGRTRHLRRRLGWSLGLSIQRVAEHGDVLVLAVKPQVVSQVLPQIENSIKGTKKVLMSIAMGISIKNLEDNLPAGTPIVRVMPNLPAVVGQGASVYVRGSHASTKDLELAQKLFSAIGICDEVPENWINAVTALAGSGPAYVYMMIESMASGAIKMGLPRDLAYRLASQTVLGAGTMAMEQQTHPAQLRDDVSSPAGSTITAIHALEKGGFRGAVMDAIEAATLRCDQFSEVK</sequence>
<dbReference type="GO" id="GO:0004252">
    <property type="term" value="F:serine-type endopeptidase activity"/>
    <property type="evidence" value="ECO:0007669"/>
    <property type="project" value="InterPro"/>
</dbReference>
<keyword evidence="5 9" id="KW-0521">NADP</keyword>